<sequence>MDQSNKKDTTQSSAEITKNLAAHTAELKKKTELVNHRLDELRAETDKFLHPEKVPTKHK</sequence>
<organism evidence="1 2">
    <name type="scientific">Pedobacter gandavensis</name>
    <dbReference type="NCBI Taxonomy" id="2679963"/>
    <lineage>
        <taxon>Bacteria</taxon>
        <taxon>Pseudomonadati</taxon>
        <taxon>Bacteroidota</taxon>
        <taxon>Sphingobacteriia</taxon>
        <taxon>Sphingobacteriales</taxon>
        <taxon>Sphingobacteriaceae</taxon>
        <taxon>Pedobacter</taxon>
    </lineage>
</organism>
<proteinExistence type="predicted"/>
<name>A0ABR6EUH0_9SPHI</name>
<dbReference type="EMBL" id="WNXC01000001">
    <property type="protein sequence ID" value="MBB2148606.1"/>
    <property type="molecule type" value="Genomic_DNA"/>
</dbReference>
<dbReference type="RefSeq" id="WP_182954745.1">
    <property type="nucleotide sequence ID" value="NZ_WNXC01000001.1"/>
</dbReference>
<gene>
    <name evidence="1" type="ORF">GM920_06740</name>
</gene>
<keyword evidence="2" id="KW-1185">Reference proteome</keyword>
<dbReference type="Proteomes" id="UP000636110">
    <property type="component" value="Unassembled WGS sequence"/>
</dbReference>
<comment type="caution">
    <text evidence="1">The sequence shown here is derived from an EMBL/GenBank/DDBJ whole genome shotgun (WGS) entry which is preliminary data.</text>
</comment>
<accession>A0ABR6EUH0</accession>
<reference evidence="1 2" key="1">
    <citation type="submission" date="2019-11" db="EMBL/GenBank/DDBJ databases">
        <title>Description of Pedobacter sp. LMG 31462T.</title>
        <authorList>
            <person name="Carlier A."/>
            <person name="Qi S."/>
            <person name="Vandamme P."/>
        </authorList>
    </citation>
    <scope>NUCLEOTIDE SEQUENCE [LARGE SCALE GENOMIC DNA]</scope>
    <source>
        <strain evidence="1 2">LMG 31462</strain>
    </source>
</reference>
<evidence type="ECO:0000313" key="2">
    <source>
        <dbReference type="Proteomes" id="UP000636110"/>
    </source>
</evidence>
<evidence type="ECO:0000313" key="1">
    <source>
        <dbReference type="EMBL" id="MBB2148606.1"/>
    </source>
</evidence>
<protein>
    <submittedName>
        <fullName evidence="1">Uncharacterized protein</fullName>
    </submittedName>
</protein>